<dbReference type="PANTHER" id="PTHR48007:SF4">
    <property type="entry name" value="LEUCINE-RICH REPEAT RECEPTOR-LIKE PROTEIN KINASE PXC1"/>
    <property type="match status" value="1"/>
</dbReference>
<gene>
    <name evidence="2" type="ORF">SS50377_14854</name>
    <name evidence="3" type="ORF">SS50377_20222</name>
</gene>
<name>V6LM33_9EUKA</name>
<dbReference type="EMBL" id="KI546100">
    <property type="protein sequence ID" value="EST45278.1"/>
    <property type="molecule type" value="Genomic_DNA"/>
</dbReference>
<dbReference type="Proteomes" id="UP000018208">
    <property type="component" value="Unassembled WGS sequence"/>
</dbReference>
<dbReference type="EMBL" id="AUWU02000001">
    <property type="protein sequence ID" value="KAH0576876.1"/>
    <property type="molecule type" value="Genomic_DNA"/>
</dbReference>
<evidence type="ECO:0000313" key="2">
    <source>
        <dbReference type="EMBL" id="EST45278.1"/>
    </source>
</evidence>
<dbReference type="Pfam" id="PF00560">
    <property type="entry name" value="LRR_1"/>
    <property type="match status" value="2"/>
</dbReference>
<reference evidence="3" key="2">
    <citation type="submission" date="2020-12" db="EMBL/GenBank/DDBJ databases">
        <title>New Spironucleus salmonicida genome in near-complete chromosomes.</title>
        <authorList>
            <person name="Xu F."/>
            <person name="Kurt Z."/>
            <person name="Jimenez-Gonzalez A."/>
            <person name="Astvaldsson A."/>
            <person name="Andersson J.O."/>
            <person name="Svard S.G."/>
        </authorList>
    </citation>
    <scope>NUCLEOTIDE SEQUENCE</scope>
    <source>
        <strain evidence="3">ATCC 50377</strain>
    </source>
</reference>
<dbReference type="InterPro" id="IPR001611">
    <property type="entry name" value="Leu-rich_rpt"/>
</dbReference>
<evidence type="ECO:0000313" key="3">
    <source>
        <dbReference type="EMBL" id="KAH0576876.1"/>
    </source>
</evidence>
<accession>V6LM33</accession>
<dbReference type="OrthoDB" id="1394818at2759"/>
<proteinExistence type="predicted"/>
<organism evidence="2">
    <name type="scientific">Spironucleus salmonicida</name>
    <dbReference type="NCBI Taxonomy" id="348837"/>
    <lineage>
        <taxon>Eukaryota</taxon>
        <taxon>Metamonada</taxon>
        <taxon>Diplomonadida</taxon>
        <taxon>Hexamitidae</taxon>
        <taxon>Hexamitinae</taxon>
        <taxon>Spironucleus</taxon>
    </lineage>
</organism>
<dbReference type="InterPro" id="IPR013210">
    <property type="entry name" value="LRR_N_plant-typ"/>
</dbReference>
<dbReference type="SUPFAM" id="SSF52058">
    <property type="entry name" value="L domain-like"/>
    <property type="match status" value="1"/>
</dbReference>
<sequence>MLLVLQNIQALTSFFADTNGKISWKNSTNWQTSIDFCSWHGVTCDTARDVVGISLRGNGLTGRLSESLEFLPKLKFLDLSNNTFETKLKAICAVRSLEIFSIQDSNVNFELPDCLCDMPNLKVLDVTGNNIIGNIPKCLKLDSLFIECNEIMDEIENNEIKELSFGCNTDVIVDYNAFKGVLTGSCTCKDTNNCQKVYKGRCGKYVHEGQFSDE</sequence>
<evidence type="ECO:0000313" key="4">
    <source>
        <dbReference type="Proteomes" id="UP000018208"/>
    </source>
</evidence>
<dbReference type="PANTHER" id="PTHR48007">
    <property type="entry name" value="LEUCINE-RICH REPEAT RECEPTOR-LIKE PROTEIN KINASE PXC1"/>
    <property type="match status" value="1"/>
</dbReference>
<dbReference type="Pfam" id="PF08263">
    <property type="entry name" value="LRRNT_2"/>
    <property type="match status" value="1"/>
</dbReference>
<evidence type="ECO:0000259" key="1">
    <source>
        <dbReference type="Pfam" id="PF08263"/>
    </source>
</evidence>
<dbReference type="AlphaFoldDB" id="V6LM33"/>
<reference evidence="2 3" key="1">
    <citation type="journal article" date="2014" name="PLoS Genet.">
        <title>The Genome of Spironucleus salmonicida Highlights a Fish Pathogen Adapted to Fluctuating Environments.</title>
        <authorList>
            <person name="Xu F."/>
            <person name="Jerlstrom-Hultqvist J."/>
            <person name="Einarsson E."/>
            <person name="Astvaldsson A."/>
            <person name="Svard S.G."/>
            <person name="Andersson J.O."/>
        </authorList>
    </citation>
    <scope>NUCLEOTIDE SEQUENCE</scope>
    <source>
        <strain evidence="3">ATCC 50377</strain>
    </source>
</reference>
<dbReference type="InterPro" id="IPR046959">
    <property type="entry name" value="PRK1-6/SRF4-like"/>
</dbReference>
<keyword evidence="4" id="KW-1185">Reference proteome</keyword>
<protein>
    <submittedName>
        <fullName evidence="2 3">Cyst wall protein</fullName>
    </submittedName>
</protein>
<feature type="domain" description="Leucine-rich repeat-containing N-terminal plant-type" evidence="1">
    <location>
        <begin position="9"/>
        <end position="45"/>
    </location>
</feature>
<dbReference type="Gene3D" id="3.80.10.10">
    <property type="entry name" value="Ribonuclease Inhibitor"/>
    <property type="match status" value="1"/>
</dbReference>
<dbReference type="InterPro" id="IPR032675">
    <property type="entry name" value="LRR_dom_sf"/>
</dbReference>
<dbReference type="VEuPathDB" id="GiardiaDB:SS50377_20222"/>